<gene>
    <name evidence="1" type="ORF">BOX24_06520</name>
</gene>
<protein>
    <submittedName>
        <fullName evidence="1">Uncharacterized protein</fullName>
    </submittedName>
</protein>
<comment type="caution">
    <text evidence="1">The sequence shown here is derived from an EMBL/GenBank/DDBJ whole genome shotgun (WGS) entry which is preliminary data.</text>
</comment>
<evidence type="ECO:0000313" key="1">
    <source>
        <dbReference type="EMBL" id="OOH72702.1"/>
    </source>
</evidence>
<dbReference type="EMBL" id="MPOJ01000011">
    <property type="protein sequence ID" value="OOH72702.1"/>
    <property type="molecule type" value="Genomic_DNA"/>
</dbReference>
<evidence type="ECO:0000313" key="2">
    <source>
        <dbReference type="Proteomes" id="UP000188586"/>
    </source>
</evidence>
<accession>A0A1V3SVE9</accession>
<dbReference type="AlphaFoldDB" id="A0A1V3SVE9"/>
<reference evidence="1 2" key="1">
    <citation type="submission" date="2016-11" db="EMBL/GenBank/DDBJ databases">
        <title>Comparative genomics of co-occurring bacteria in distinct bioleaching systems unravels niche-specific adaptation.</title>
        <authorList>
            <person name="Zhang X."/>
            <person name="Liu X."/>
            <person name="Yin H."/>
        </authorList>
    </citation>
    <scope>NUCLEOTIDE SEQUENCE [LARGE SCALE GENOMIC DNA]</scope>
    <source>
        <strain evidence="1 2">DX</strain>
    </source>
</reference>
<name>A0A1V3SVE9_9BACT</name>
<sequence length="268" mass="30332">MIGPKPPFPTSTVHTIRLCLFQSTRRPKMVEKIIETSFGKVRIKGRLGQAHLDVFEAICYSRERKKDSEGRIHILVDPWAVRKTSGQMSGAQFCSGTTFRRILDDLMQAIIEIIEPSHLACIGHLVDHIDTAVKSSTGEKILRNGPFGERELWTVKLGEAFCRLVQKDVWIGYDPAPIARIGHGISQHVARHILTHRNEPNGGWKLNTLIEATAGKTTSAVLRKYRERIKEDAPRMAEIGIVIEGDHLKVLRENECDTKTRQRDTKTR</sequence>
<proteinExistence type="predicted"/>
<dbReference type="Proteomes" id="UP000188586">
    <property type="component" value="Unassembled WGS sequence"/>
</dbReference>
<organism evidence="1 2">
    <name type="scientific">Leptospirillum ferriphilum</name>
    <dbReference type="NCBI Taxonomy" id="178606"/>
    <lineage>
        <taxon>Bacteria</taxon>
        <taxon>Pseudomonadati</taxon>
        <taxon>Nitrospirota</taxon>
        <taxon>Nitrospiria</taxon>
        <taxon>Nitrospirales</taxon>
        <taxon>Nitrospiraceae</taxon>
        <taxon>Leptospirillum</taxon>
    </lineage>
</organism>